<organism evidence="2 3">
    <name type="scientific">Deinococcus piscis</name>
    <dbReference type="NCBI Taxonomy" id="394230"/>
    <lineage>
        <taxon>Bacteria</taxon>
        <taxon>Thermotogati</taxon>
        <taxon>Deinococcota</taxon>
        <taxon>Deinococci</taxon>
        <taxon>Deinococcales</taxon>
        <taxon>Deinococcaceae</taxon>
        <taxon>Deinococcus</taxon>
    </lineage>
</organism>
<evidence type="ECO:0000256" key="1">
    <source>
        <dbReference type="SAM" id="Phobius"/>
    </source>
</evidence>
<evidence type="ECO:0000313" key="3">
    <source>
        <dbReference type="Proteomes" id="UP000632154"/>
    </source>
</evidence>
<keyword evidence="1" id="KW-0812">Transmembrane</keyword>
<dbReference type="EMBL" id="BNAL01000014">
    <property type="protein sequence ID" value="GHG02299.1"/>
    <property type="molecule type" value="Genomic_DNA"/>
</dbReference>
<proteinExistence type="predicted"/>
<feature type="transmembrane region" description="Helical" evidence="1">
    <location>
        <begin position="92"/>
        <end position="109"/>
    </location>
</feature>
<accession>A0ABQ3K4S2</accession>
<gene>
    <name evidence="2" type="ORF">GCM10017783_13200</name>
</gene>
<sequence length="205" mass="22625">MPGPESWAWGLQGFRPEMFALNLAFVLAVTKGLYSRTQQNPDLLFSLLMFGVTIFLVVSVFAGADISIGFGFGLFAVFGILRYRTGSISTRDLTYLFVVVATAMINGLSGAPLGALFLVNLAVLLALTLAQSSLFATPYASLMVDYEHVAHTAQEHRPELIAELRRRTGLDVQQVQLVNLDYVRDMARLQVIYRPAQGERAYSDQ</sequence>
<comment type="caution">
    <text evidence="2">The sequence shown here is derived from an EMBL/GenBank/DDBJ whole genome shotgun (WGS) entry which is preliminary data.</text>
</comment>
<dbReference type="Pfam" id="PF16316">
    <property type="entry name" value="DUF4956"/>
    <property type="match status" value="1"/>
</dbReference>
<keyword evidence="3" id="KW-1185">Reference proteome</keyword>
<keyword evidence="1" id="KW-1133">Transmembrane helix</keyword>
<reference evidence="3" key="1">
    <citation type="journal article" date="2019" name="Int. J. Syst. Evol. Microbiol.">
        <title>The Global Catalogue of Microorganisms (GCM) 10K type strain sequencing project: providing services to taxonomists for standard genome sequencing and annotation.</title>
        <authorList>
            <consortium name="The Broad Institute Genomics Platform"/>
            <consortium name="The Broad Institute Genome Sequencing Center for Infectious Disease"/>
            <person name="Wu L."/>
            <person name="Ma J."/>
        </authorList>
    </citation>
    <scope>NUCLEOTIDE SEQUENCE [LARGE SCALE GENOMIC DNA]</scope>
    <source>
        <strain evidence="3">CGMCC 1.18439</strain>
    </source>
</reference>
<dbReference type="InterPro" id="IPR032531">
    <property type="entry name" value="DUF4956"/>
</dbReference>
<protein>
    <submittedName>
        <fullName evidence="2">DUF4956 domain-containing protein</fullName>
    </submittedName>
</protein>
<dbReference type="Proteomes" id="UP000632154">
    <property type="component" value="Unassembled WGS sequence"/>
</dbReference>
<name>A0ABQ3K4S2_9DEIO</name>
<keyword evidence="1" id="KW-0472">Membrane</keyword>
<feature type="transmembrane region" description="Helical" evidence="1">
    <location>
        <begin position="18"/>
        <end position="34"/>
    </location>
</feature>
<evidence type="ECO:0000313" key="2">
    <source>
        <dbReference type="EMBL" id="GHG02299.1"/>
    </source>
</evidence>
<feature type="transmembrane region" description="Helical" evidence="1">
    <location>
        <begin position="43"/>
        <end position="62"/>
    </location>
</feature>
<dbReference type="RefSeq" id="WP_189642891.1">
    <property type="nucleotide sequence ID" value="NZ_BNAL01000014.1"/>
</dbReference>
<feature type="transmembrane region" description="Helical" evidence="1">
    <location>
        <begin position="115"/>
        <end position="136"/>
    </location>
</feature>
<feature type="transmembrane region" description="Helical" evidence="1">
    <location>
        <begin position="68"/>
        <end position="85"/>
    </location>
</feature>